<dbReference type="InterPro" id="IPR015424">
    <property type="entry name" value="PyrdxlP-dep_Trfase"/>
</dbReference>
<dbReference type="Pfam" id="PF01053">
    <property type="entry name" value="Cys_Met_Meta_PP"/>
    <property type="match status" value="1"/>
</dbReference>
<dbReference type="PIRSF" id="PIRSF001434">
    <property type="entry name" value="CGS"/>
    <property type="match status" value="1"/>
</dbReference>
<reference evidence="8 9" key="1">
    <citation type="submission" date="2015-11" db="EMBL/GenBank/DDBJ databases">
        <title>Expanding the genomic diversity of Burkholderia species for the development of highly accurate diagnostics.</title>
        <authorList>
            <person name="Sahl J."/>
            <person name="Keim P."/>
            <person name="Wagner D."/>
        </authorList>
    </citation>
    <scope>NUCLEOTIDE SEQUENCE [LARGE SCALE GENOMIC DNA]</scope>
    <source>
        <strain evidence="8 9">MSMB2036</strain>
    </source>
</reference>
<sequence length="384" mass="40858">MTSEHRPAAKRAVGTVLTTAGRAHDGHSGFVNPPVYRGSTVLFGSYDEMAPGAARYHYGRWGTPTTDALCDALAELEHGAAALAMCSGLAAITTVLQAFAGAGDRVLISRSSYAAARRFCDGMLRRQGVVIDEFSLDRPDEFAAGLTDRTCAVYLDLPGATNFDVCLLRDLVAVAGDVPVIVDNTWATPYFFNPIDHGARVVLHSLSKYIGGHADSILGAAVFARMADYERVRDVSRLVGQAVGADDANLALRGLRTLAVRMDRHFRSACDIASWLNAHPAIERVHYPPLPGDRGHAAWQAQFSGAGGVFTCLLKGGDEAAVRTAIDGLGLIGRGWGWGGYETVACPATLSQDGVKRVGMRLSIGLEDTESLRRDLDAALRGCG</sequence>
<dbReference type="FunFam" id="3.40.640.10:FF:000046">
    <property type="entry name" value="Cystathionine gamma-lyase"/>
    <property type="match status" value="1"/>
</dbReference>
<evidence type="ECO:0000256" key="2">
    <source>
        <dbReference type="ARBA" id="ARBA00009077"/>
    </source>
</evidence>
<evidence type="ECO:0000256" key="3">
    <source>
        <dbReference type="ARBA" id="ARBA00022898"/>
    </source>
</evidence>
<dbReference type="PANTHER" id="PTHR43500">
    <property type="entry name" value="CYSTATHIONINE BETA-LYASE-RELATED"/>
    <property type="match status" value="1"/>
</dbReference>
<comment type="similarity">
    <text evidence="2 7">Belongs to the trans-sulfuration enzymes family.</text>
</comment>
<comment type="caution">
    <text evidence="8">The sequence shown here is derived from an EMBL/GenBank/DDBJ whole genome shotgun (WGS) entry which is preliminary data.</text>
</comment>
<comment type="catalytic activity">
    <reaction evidence="5">
        <text>L,L-cystathionine + H2O = L-homocysteine + pyruvate + NH4(+)</text>
        <dbReference type="Rhea" id="RHEA:13965"/>
        <dbReference type="ChEBI" id="CHEBI:15361"/>
        <dbReference type="ChEBI" id="CHEBI:15377"/>
        <dbReference type="ChEBI" id="CHEBI:28938"/>
        <dbReference type="ChEBI" id="CHEBI:58161"/>
        <dbReference type="ChEBI" id="CHEBI:58199"/>
    </reaction>
</comment>
<evidence type="ECO:0000256" key="1">
    <source>
        <dbReference type="ARBA" id="ARBA00001933"/>
    </source>
</evidence>
<evidence type="ECO:0008006" key="10">
    <source>
        <dbReference type="Google" id="ProtNLM"/>
    </source>
</evidence>
<comment type="cofactor">
    <cofactor evidence="1 7">
        <name>pyridoxal 5'-phosphate</name>
        <dbReference type="ChEBI" id="CHEBI:597326"/>
    </cofactor>
</comment>
<feature type="modified residue" description="N6-(pyridoxal phosphate)lysine" evidence="6">
    <location>
        <position position="208"/>
    </location>
</feature>
<gene>
    <name evidence="8" type="ORF">WJ33_30550</name>
</gene>
<dbReference type="EMBL" id="LOXM01000180">
    <property type="protein sequence ID" value="KVG61838.1"/>
    <property type="molecule type" value="Genomic_DNA"/>
</dbReference>
<evidence type="ECO:0000313" key="9">
    <source>
        <dbReference type="Proteomes" id="UP000064029"/>
    </source>
</evidence>
<dbReference type="GO" id="GO:0030170">
    <property type="term" value="F:pyridoxal phosphate binding"/>
    <property type="evidence" value="ECO:0007669"/>
    <property type="project" value="InterPro"/>
</dbReference>
<evidence type="ECO:0000256" key="6">
    <source>
        <dbReference type="PIRSR" id="PIRSR001434-2"/>
    </source>
</evidence>
<dbReference type="InterPro" id="IPR000277">
    <property type="entry name" value="Cys/Met-Metab_PyrdxlP-dep_enz"/>
</dbReference>
<dbReference type="OrthoDB" id="9805807at2"/>
<evidence type="ECO:0000256" key="7">
    <source>
        <dbReference type="RuleBase" id="RU362118"/>
    </source>
</evidence>
<evidence type="ECO:0000256" key="5">
    <source>
        <dbReference type="ARBA" id="ARBA00047517"/>
    </source>
</evidence>
<proteinExistence type="inferred from homology"/>
<organism evidence="8 9">
    <name type="scientific">Burkholderia ubonensis</name>
    <dbReference type="NCBI Taxonomy" id="101571"/>
    <lineage>
        <taxon>Bacteria</taxon>
        <taxon>Pseudomonadati</taxon>
        <taxon>Pseudomonadota</taxon>
        <taxon>Betaproteobacteria</taxon>
        <taxon>Burkholderiales</taxon>
        <taxon>Burkholderiaceae</taxon>
        <taxon>Burkholderia</taxon>
        <taxon>Burkholderia cepacia complex</taxon>
    </lineage>
</organism>
<dbReference type="PANTHER" id="PTHR43500:SF1">
    <property type="entry name" value="CYSTATHIONINE BETA-LYASE-RELATED"/>
    <property type="match status" value="1"/>
</dbReference>
<protein>
    <recommendedName>
        <fullName evidence="10">Cystathionine beta-lyase</fullName>
    </recommendedName>
</protein>
<dbReference type="RefSeq" id="WP_059754834.1">
    <property type="nucleotide sequence ID" value="NZ_CP013416.1"/>
</dbReference>
<evidence type="ECO:0000256" key="4">
    <source>
        <dbReference type="ARBA" id="ARBA00023239"/>
    </source>
</evidence>
<evidence type="ECO:0000313" key="8">
    <source>
        <dbReference type="EMBL" id="KVG61838.1"/>
    </source>
</evidence>
<keyword evidence="3 6" id="KW-0663">Pyridoxal phosphate</keyword>
<keyword evidence="4" id="KW-0456">Lyase</keyword>
<dbReference type="GO" id="GO:0047804">
    <property type="term" value="F:cysteine-S-conjugate beta-lyase activity"/>
    <property type="evidence" value="ECO:0007669"/>
    <property type="project" value="InterPro"/>
</dbReference>
<dbReference type="Proteomes" id="UP000064029">
    <property type="component" value="Unassembled WGS sequence"/>
</dbReference>
<name>A0A103R5X6_9BURK</name>
<dbReference type="AlphaFoldDB" id="A0A103R5X6"/>
<dbReference type="InterPro" id="IPR015422">
    <property type="entry name" value="PyrdxlP-dep_Trfase_small"/>
</dbReference>
<dbReference type="SUPFAM" id="SSF53383">
    <property type="entry name" value="PLP-dependent transferases"/>
    <property type="match status" value="1"/>
</dbReference>
<dbReference type="Gene3D" id="3.90.1150.10">
    <property type="entry name" value="Aspartate Aminotransferase, domain 1"/>
    <property type="match status" value="1"/>
</dbReference>
<dbReference type="InterPro" id="IPR015421">
    <property type="entry name" value="PyrdxlP-dep_Trfase_major"/>
</dbReference>
<dbReference type="Gene3D" id="3.40.640.10">
    <property type="entry name" value="Type I PLP-dependent aspartate aminotransferase-like (Major domain)"/>
    <property type="match status" value="1"/>
</dbReference>
<dbReference type="InterPro" id="IPR006233">
    <property type="entry name" value="Cys_b_lyase_bac"/>
</dbReference>
<accession>A0A103R5X6</accession>
<dbReference type="GO" id="GO:0019450">
    <property type="term" value="P:L-cysteine catabolic process to pyruvate"/>
    <property type="evidence" value="ECO:0007669"/>
    <property type="project" value="TreeGrafter"/>
</dbReference>
<dbReference type="GO" id="GO:0019346">
    <property type="term" value="P:transsulfuration"/>
    <property type="evidence" value="ECO:0007669"/>
    <property type="project" value="InterPro"/>
</dbReference>